<dbReference type="Proteomes" id="UP000774617">
    <property type="component" value="Unassembled WGS sequence"/>
</dbReference>
<accession>A0ABQ8FYP6</accession>
<keyword evidence="2" id="KW-1185">Reference proteome</keyword>
<organism evidence="1 2">
    <name type="scientific">Macrophomina phaseolina</name>
    <dbReference type="NCBI Taxonomy" id="35725"/>
    <lineage>
        <taxon>Eukaryota</taxon>
        <taxon>Fungi</taxon>
        <taxon>Dikarya</taxon>
        <taxon>Ascomycota</taxon>
        <taxon>Pezizomycotina</taxon>
        <taxon>Dothideomycetes</taxon>
        <taxon>Dothideomycetes incertae sedis</taxon>
        <taxon>Botryosphaeriales</taxon>
        <taxon>Botryosphaeriaceae</taxon>
        <taxon>Macrophomina</taxon>
    </lineage>
</organism>
<proteinExistence type="predicted"/>
<reference evidence="1 2" key="1">
    <citation type="journal article" date="2021" name="Nat. Commun.">
        <title>Genetic determinants of endophytism in the Arabidopsis root mycobiome.</title>
        <authorList>
            <person name="Mesny F."/>
            <person name="Miyauchi S."/>
            <person name="Thiergart T."/>
            <person name="Pickel B."/>
            <person name="Atanasova L."/>
            <person name="Karlsson M."/>
            <person name="Huettel B."/>
            <person name="Barry K.W."/>
            <person name="Haridas S."/>
            <person name="Chen C."/>
            <person name="Bauer D."/>
            <person name="Andreopoulos W."/>
            <person name="Pangilinan J."/>
            <person name="LaButti K."/>
            <person name="Riley R."/>
            <person name="Lipzen A."/>
            <person name="Clum A."/>
            <person name="Drula E."/>
            <person name="Henrissat B."/>
            <person name="Kohler A."/>
            <person name="Grigoriev I.V."/>
            <person name="Martin F.M."/>
            <person name="Hacquard S."/>
        </authorList>
    </citation>
    <scope>NUCLEOTIDE SEQUENCE [LARGE SCALE GENOMIC DNA]</scope>
    <source>
        <strain evidence="1 2">MPI-SDFR-AT-0080</strain>
    </source>
</reference>
<name>A0ABQ8FYP6_9PEZI</name>
<comment type="caution">
    <text evidence="1">The sequence shown here is derived from an EMBL/GenBank/DDBJ whole genome shotgun (WGS) entry which is preliminary data.</text>
</comment>
<gene>
    <name evidence="1" type="ORF">B0J12DRAFT_582404</name>
</gene>
<sequence length="61" mass="6818">VRGYLRGRHHGLSGSRVEEVAEKVGGWHGLIRHAGELEVPVEVDRAITELPLYEDGLRCEL</sequence>
<evidence type="ECO:0000313" key="2">
    <source>
        <dbReference type="Proteomes" id="UP000774617"/>
    </source>
</evidence>
<protein>
    <submittedName>
        <fullName evidence="1">Uncharacterized protein</fullName>
    </submittedName>
</protein>
<feature type="non-terminal residue" evidence="1">
    <location>
        <position position="1"/>
    </location>
</feature>
<dbReference type="EMBL" id="JAGTJR010000038">
    <property type="protein sequence ID" value="KAH7034023.1"/>
    <property type="molecule type" value="Genomic_DNA"/>
</dbReference>
<evidence type="ECO:0000313" key="1">
    <source>
        <dbReference type="EMBL" id="KAH7034023.1"/>
    </source>
</evidence>